<keyword evidence="1" id="KW-0456">Lyase</keyword>
<gene>
    <name evidence="1" type="ORF">YEW_JC39770</name>
</gene>
<dbReference type="EMBL" id="FR718497">
    <property type="protein sequence ID" value="CBX69463.1"/>
    <property type="molecule type" value="Genomic_DNA"/>
</dbReference>
<name>F4MUF5_YEREN</name>
<dbReference type="AlphaFoldDB" id="F4MUF5"/>
<dbReference type="Gene3D" id="3.10.200.10">
    <property type="entry name" value="Alpha carbonic anhydrase"/>
    <property type="match status" value="1"/>
</dbReference>
<protein>
    <submittedName>
        <fullName evidence="1">Uncharacterized protein</fullName>
    </submittedName>
</protein>
<evidence type="ECO:0000313" key="1">
    <source>
        <dbReference type="EMBL" id="CBX69463.1"/>
    </source>
</evidence>
<dbReference type="SUPFAM" id="SSF51069">
    <property type="entry name" value="Carbonic anhydrase"/>
    <property type="match status" value="1"/>
</dbReference>
<sequence length="38" mass="4345">MLDQPVNVSAEQIHQFQSVVHHNNNRPIQPLNGRVIVD</sequence>
<accession>F4MUF5</accession>
<proteinExistence type="predicted"/>
<reference evidence="1" key="1">
    <citation type="journal article" date="2011" name="BMC Genomics">
        <title>Shotgun sequencing of Yersinia enterocolitica strain W22703 (biotype 2, serotype O:9): genomic evidence for oscillation between invertebrates and mammals.</title>
        <authorList>
            <person name="Fuchs T.M."/>
            <person name="Brandt K."/>
            <person name="Starke M."/>
            <person name="Rattei T."/>
        </authorList>
    </citation>
    <scope>NUCLEOTIDE SEQUENCE</scope>
</reference>
<dbReference type="GO" id="GO:0016829">
    <property type="term" value="F:lyase activity"/>
    <property type="evidence" value="ECO:0007669"/>
    <property type="project" value="UniProtKB-KW"/>
</dbReference>
<dbReference type="InterPro" id="IPR036398">
    <property type="entry name" value="CA_dom_sf"/>
</dbReference>
<organism evidence="1">
    <name type="scientific">Yersinia enterocolitica W22703</name>
    <dbReference type="NCBI Taxonomy" id="913028"/>
    <lineage>
        <taxon>Bacteria</taxon>
        <taxon>Pseudomonadati</taxon>
        <taxon>Pseudomonadota</taxon>
        <taxon>Gammaproteobacteria</taxon>
        <taxon>Enterobacterales</taxon>
        <taxon>Yersiniaceae</taxon>
        <taxon>Yersinia</taxon>
    </lineage>
</organism>